<evidence type="ECO:0000313" key="2">
    <source>
        <dbReference type="Proteomes" id="UP000254208"/>
    </source>
</evidence>
<accession>A0A379FVB5</accession>
<protein>
    <submittedName>
        <fullName evidence="1">Uncharacterized protein</fullName>
    </submittedName>
</protein>
<name>A0A379FVB5_PRORE</name>
<evidence type="ECO:0000313" key="1">
    <source>
        <dbReference type="EMBL" id="SUC32690.1"/>
    </source>
</evidence>
<gene>
    <name evidence="1" type="ORF">NCTC11801_03692</name>
</gene>
<dbReference type="EMBL" id="UGTZ01000001">
    <property type="protein sequence ID" value="SUC32690.1"/>
    <property type="molecule type" value="Genomic_DNA"/>
</dbReference>
<dbReference type="Proteomes" id="UP000254208">
    <property type="component" value="Unassembled WGS sequence"/>
</dbReference>
<dbReference type="AlphaFoldDB" id="A0A379FVB5"/>
<organism evidence="1 2">
    <name type="scientific">Providencia rettgeri</name>
    <dbReference type="NCBI Taxonomy" id="587"/>
    <lineage>
        <taxon>Bacteria</taxon>
        <taxon>Pseudomonadati</taxon>
        <taxon>Pseudomonadota</taxon>
        <taxon>Gammaproteobacteria</taxon>
        <taxon>Enterobacterales</taxon>
        <taxon>Morganellaceae</taxon>
        <taxon>Providencia</taxon>
    </lineage>
</organism>
<proteinExistence type="predicted"/>
<reference evidence="1 2" key="1">
    <citation type="submission" date="2018-06" db="EMBL/GenBank/DDBJ databases">
        <authorList>
            <consortium name="Pathogen Informatics"/>
            <person name="Doyle S."/>
        </authorList>
    </citation>
    <scope>NUCLEOTIDE SEQUENCE [LARGE SCALE GENOMIC DNA]</scope>
    <source>
        <strain evidence="1 2">NCTC11801</strain>
    </source>
</reference>
<sequence length="34" mass="3878">MTTHHKEQPLGGRLVSWPIMVFWALSADLCHLDS</sequence>